<dbReference type="Gene3D" id="2.160.10.10">
    <property type="entry name" value="Hexapeptide repeat proteins"/>
    <property type="match status" value="1"/>
</dbReference>
<evidence type="ECO:0000313" key="2">
    <source>
        <dbReference type="Proteomes" id="UP000553766"/>
    </source>
</evidence>
<protein>
    <submittedName>
        <fullName evidence="1">Acetyltransferase-like isoleucine patch superfamily enzyme</fullName>
    </submittedName>
</protein>
<dbReference type="EMBL" id="JACIJS010000001">
    <property type="protein sequence ID" value="MBB5514549.1"/>
    <property type="molecule type" value="Genomic_DNA"/>
</dbReference>
<keyword evidence="2" id="KW-1185">Reference proteome</keyword>
<gene>
    <name evidence="1" type="ORF">FHS89_000547</name>
</gene>
<dbReference type="SUPFAM" id="SSF51161">
    <property type="entry name" value="Trimeric LpxA-like enzymes"/>
    <property type="match status" value="1"/>
</dbReference>
<dbReference type="CDD" id="cd04647">
    <property type="entry name" value="LbH_MAT_like"/>
    <property type="match status" value="1"/>
</dbReference>
<comment type="caution">
    <text evidence="1">The sequence shown here is derived from an EMBL/GenBank/DDBJ whole genome shotgun (WGS) entry which is preliminary data.</text>
</comment>
<dbReference type="Proteomes" id="UP000553766">
    <property type="component" value="Unassembled WGS sequence"/>
</dbReference>
<dbReference type="GO" id="GO:0016740">
    <property type="term" value="F:transferase activity"/>
    <property type="evidence" value="ECO:0007669"/>
    <property type="project" value="UniProtKB-KW"/>
</dbReference>
<dbReference type="PANTHER" id="PTHR23416:SF78">
    <property type="entry name" value="LIPOPOLYSACCHARIDE BIOSYNTHESIS O-ACETYL TRANSFERASE WBBJ-RELATED"/>
    <property type="match status" value="1"/>
</dbReference>
<reference evidence="1 2" key="1">
    <citation type="submission" date="2020-08" db="EMBL/GenBank/DDBJ databases">
        <title>Genomic Encyclopedia of Type Strains, Phase IV (KMG-IV): sequencing the most valuable type-strain genomes for metagenomic binning, comparative biology and taxonomic classification.</title>
        <authorList>
            <person name="Goeker M."/>
        </authorList>
    </citation>
    <scope>NUCLEOTIDE SEQUENCE [LARGE SCALE GENOMIC DNA]</scope>
    <source>
        <strain evidence="1 2">DSM 103377</strain>
    </source>
</reference>
<dbReference type="AlphaFoldDB" id="A0A840WHF7"/>
<dbReference type="InterPro" id="IPR011004">
    <property type="entry name" value="Trimer_LpxA-like_sf"/>
</dbReference>
<dbReference type="RefSeq" id="WP_184008218.1">
    <property type="nucleotide sequence ID" value="NZ_JACIJS010000001.1"/>
</dbReference>
<dbReference type="InterPro" id="IPR001451">
    <property type="entry name" value="Hexapep"/>
</dbReference>
<organism evidence="1 2">
    <name type="scientific">Rubricella aquisinus</name>
    <dbReference type="NCBI Taxonomy" id="2028108"/>
    <lineage>
        <taxon>Bacteria</taxon>
        <taxon>Pseudomonadati</taxon>
        <taxon>Pseudomonadota</taxon>
        <taxon>Alphaproteobacteria</taxon>
        <taxon>Rhodobacterales</taxon>
        <taxon>Paracoccaceae</taxon>
        <taxon>Rubricella</taxon>
    </lineage>
</organism>
<keyword evidence="1" id="KW-0808">Transferase</keyword>
<name>A0A840WHF7_9RHOB</name>
<evidence type="ECO:0000313" key="1">
    <source>
        <dbReference type="EMBL" id="MBB5514549.1"/>
    </source>
</evidence>
<dbReference type="InterPro" id="IPR051159">
    <property type="entry name" value="Hexapeptide_acetyltransf"/>
</dbReference>
<sequence>MSLFLPTLLAFLRDRRAEMQSQFNRVLPFGDYISDRWEKARALGFGEGTSIYDSAHVFGDVTVGQNTWIGPFTVLDGSGGGLRIGSHCSISAGVQIYTHDTVNWAISGGQEPATHAPTVIGNNCYLAPNVVVAKGVTLGDGCVVGAQSFVNRSFPAGSKLAGCPARLIASDAPKDADQ</sequence>
<dbReference type="PANTHER" id="PTHR23416">
    <property type="entry name" value="SIALIC ACID SYNTHASE-RELATED"/>
    <property type="match status" value="1"/>
</dbReference>
<dbReference type="Pfam" id="PF00132">
    <property type="entry name" value="Hexapep"/>
    <property type="match status" value="1"/>
</dbReference>
<proteinExistence type="predicted"/>
<accession>A0A840WHF7</accession>